<dbReference type="InterPro" id="IPR011013">
    <property type="entry name" value="Gal_mutarotase_sf_dom"/>
</dbReference>
<evidence type="ECO:0000313" key="12">
    <source>
        <dbReference type="EMBL" id="AWW32701.1"/>
    </source>
</evidence>
<evidence type="ECO:0000256" key="5">
    <source>
        <dbReference type="ARBA" id="ARBA00012756"/>
    </source>
</evidence>
<evidence type="ECO:0000256" key="10">
    <source>
        <dbReference type="RuleBase" id="RU361154"/>
    </source>
</evidence>
<proteinExistence type="inferred from homology"/>
<dbReference type="PROSITE" id="PS00608">
    <property type="entry name" value="GLYCOSYL_HYDROL_F2_2"/>
    <property type="match status" value="1"/>
</dbReference>
<keyword evidence="6 10" id="KW-0378">Hydrolase</keyword>
<protein>
    <recommendedName>
        <fullName evidence="5 10">Beta-galactosidase</fullName>
        <ecNumber evidence="5 10">3.2.1.23</ecNumber>
    </recommendedName>
    <alternativeName>
        <fullName evidence="9 10">Lactase</fullName>
    </alternativeName>
</protein>
<dbReference type="GO" id="GO:0009341">
    <property type="term" value="C:beta-galactosidase complex"/>
    <property type="evidence" value="ECO:0007669"/>
    <property type="project" value="InterPro"/>
</dbReference>
<dbReference type="GO" id="GO:0030246">
    <property type="term" value="F:carbohydrate binding"/>
    <property type="evidence" value="ECO:0007669"/>
    <property type="project" value="InterPro"/>
</dbReference>
<dbReference type="Pfam" id="PF02836">
    <property type="entry name" value="Glyco_hydro_2_C"/>
    <property type="match status" value="1"/>
</dbReference>
<evidence type="ECO:0000256" key="4">
    <source>
        <dbReference type="ARBA" id="ARBA00011245"/>
    </source>
</evidence>
<dbReference type="InterPro" id="IPR036156">
    <property type="entry name" value="Beta-gal/glucu_dom_sf"/>
</dbReference>
<name>A0A2Z4INK6_9BACT</name>
<reference evidence="12 13" key="1">
    <citation type="submission" date="2018-06" db="EMBL/GenBank/DDBJ databases">
        <title>Echinicola strongylocentroti sp. nov., isolated from a sea urchin Strongylocentrotus intermedius.</title>
        <authorList>
            <person name="Bae S.S."/>
        </authorList>
    </citation>
    <scope>NUCLEOTIDE SEQUENCE [LARGE SCALE GENOMIC DNA]</scope>
    <source>
        <strain evidence="12 13">MEBiC08714</strain>
    </source>
</reference>
<dbReference type="PRINTS" id="PR00132">
    <property type="entry name" value="GLHYDRLASE2"/>
</dbReference>
<dbReference type="InterPro" id="IPR004199">
    <property type="entry name" value="B-gal_small/dom_5"/>
</dbReference>
<dbReference type="PANTHER" id="PTHR46323">
    <property type="entry name" value="BETA-GALACTOSIDASE"/>
    <property type="match status" value="1"/>
</dbReference>
<evidence type="ECO:0000256" key="8">
    <source>
        <dbReference type="ARBA" id="ARBA00023295"/>
    </source>
</evidence>
<dbReference type="InterPro" id="IPR006101">
    <property type="entry name" value="Glyco_hydro_2"/>
</dbReference>
<dbReference type="Pfam" id="PF02929">
    <property type="entry name" value="Bgal_small_N"/>
    <property type="match status" value="1"/>
</dbReference>
<evidence type="ECO:0000256" key="9">
    <source>
        <dbReference type="ARBA" id="ARBA00032230"/>
    </source>
</evidence>
<dbReference type="Proteomes" id="UP000248688">
    <property type="component" value="Chromosome"/>
</dbReference>
<dbReference type="InterPro" id="IPR023230">
    <property type="entry name" value="Glyco_hydro_2_CS"/>
</dbReference>
<dbReference type="KEGG" id="est:DN752_22560"/>
<dbReference type="RefSeq" id="WP_112786073.1">
    <property type="nucleotide sequence ID" value="NZ_CP030041.1"/>
</dbReference>
<dbReference type="Pfam" id="PF00703">
    <property type="entry name" value="Glyco_hydro_2"/>
    <property type="match status" value="1"/>
</dbReference>
<dbReference type="AlphaFoldDB" id="A0A2Z4INK6"/>
<dbReference type="PROSITE" id="PS00719">
    <property type="entry name" value="GLYCOSYL_HYDROL_F2_1"/>
    <property type="match status" value="1"/>
</dbReference>
<evidence type="ECO:0000256" key="2">
    <source>
        <dbReference type="ARBA" id="ARBA00001913"/>
    </source>
</evidence>
<comment type="subunit">
    <text evidence="4">Monomer.</text>
</comment>
<dbReference type="Gene3D" id="2.60.40.10">
    <property type="entry name" value="Immunoglobulins"/>
    <property type="match status" value="2"/>
</dbReference>
<comment type="similarity">
    <text evidence="3 10">Belongs to the glycosyl hydrolase 2 family.</text>
</comment>
<keyword evidence="8 10" id="KW-0326">Glycosidase</keyword>
<dbReference type="SUPFAM" id="SSF74650">
    <property type="entry name" value="Galactose mutarotase-like"/>
    <property type="match status" value="1"/>
</dbReference>
<dbReference type="FunFam" id="3.20.20.80:FF:000121">
    <property type="entry name" value="Beta-galactosidase"/>
    <property type="match status" value="1"/>
</dbReference>
<dbReference type="EMBL" id="CP030041">
    <property type="protein sequence ID" value="AWW32701.1"/>
    <property type="molecule type" value="Genomic_DNA"/>
</dbReference>
<dbReference type="OrthoDB" id="9802773at2"/>
<dbReference type="InterPro" id="IPR006103">
    <property type="entry name" value="Glyco_hydro_2_cat"/>
</dbReference>
<dbReference type="InterPro" id="IPR023232">
    <property type="entry name" value="Glyco_hydro_2_AS"/>
</dbReference>
<dbReference type="SUPFAM" id="SSF49303">
    <property type="entry name" value="beta-Galactosidase/glucuronidase domain"/>
    <property type="match status" value="2"/>
</dbReference>
<dbReference type="Pfam" id="PF16353">
    <property type="entry name" value="LacZ_4"/>
    <property type="match status" value="1"/>
</dbReference>
<dbReference type="Gene3D" id="2.70.98.10">
    <property type="match status" value="1"/>
</dbReference>
<evidence type="ECO:0000256" key="6">
    <source>
        <dbReference type="ARBA" id="ARBA00022801"/>
    </source>
</evidence>
<dbReference type="InterPro" id="IPR006104">
    <property type="entry name" value="Glyco_hydro_2_N"/>
</dbReference>
<accession>A0A2Z4INK6</accession>
<sequence length="1076" mass="123202">MKLTYVLCFLMGITIQETYGQASAPAWENQEIVGINKVAPHASYVPYTDRSSAMAPAFDKSSLVKSLNGTWKFRWASSPSKSPQAFYRSDYDIAAWEEIKVPGNIEMQGFDFPIYLNHPYEFTKNPNPPHVPDDWNPVGSYKRKFEIPEEWNGKRVVLHFGAVKSAFYLWVNGEEVGYSQGSKTPAEWDITNYLKEGENDLAVKVFRFSDGSYLEGQDFWRLSGIERDVYLYTTPVDYMADFSVLAGLDEGYEHGELEVSILTENTSGAGKGAYRVTLLDAEQREIDSSSLLDYDFEEAGNEPLSYKATIDQVHKWSAEIPYLYSLIIEQLDADGKVVQVVKQDVGFREVEIKGAQLLVNGKPVLVKGVNRHEHDPKTGHYISRERMEEDVKLMKKLNINAVRTAHYPNDDYWYELCDRYGLYVVDEANIESHAMGAAKQREYDHANHISNDPSWERAHMDRVERMYHRDKNHPSVIIWSLGNEAGDGVNFVKAYEWLKGQDARPVQFEQANLKPHTDIYAPMYISMEEMENYAILPNIYRPLIQCEYAHAMGNSLGDFQDYWDLIESYDALQGGFIWDWVDQAFYKETTEGSTYFAYGGDFGPDTLRNDNNFCINGLVGADRQLNPHAFEVKKVYQNFKVEPLNLDQGQFLVTNENTFKNYDDRELRWVLMANGQPIEEGVLPIDIEAMERKVVEIPISNKREEGKEYAINLYLISKVSSAWIQKGDTVGEEQFLFPVTHPHNPVMEDTDFGNFNAEVSSSHIEFSGDGFHIIFDRGAGELSSIQVEGKELLIQGLQPDFWRAPVDNDFGNGMVKREGAWKDAGQQKKVEKVALEKINEGTYKIRVYSIIPELESKFNTSYTINWKGEIQVENAFLVAPHIKVPELPRLGMQLKLTSDLDAVDWYGRGPHENYLDRKTSALVGAYHSSVEGLFHPYVRPQENGYRTDTRVVRFADKEGTGLVVVGHPQLSWGASYYDEDSFSQKKKMDVRHTVDMKKQDHIKVNLDYRQMGVGGDNSWGDRPHTQYRILPHDHYYAFTIKLQKGKEPFADVLESIDMGYIASPIDKEISNYYHNE</sequence>
<dbReference type="Pfam" id="PF02837">
    <property type="entry name" value="Glyco_hydro_2_N"/>
    <property type="match status" value="1"/>
</dbReference>
<comment type="catalytic activity">
    <reaction evidence="1 10">
        <text>Hydrolysis of terminal non-reducing beta-D-galactose residues in beta-D-galactosides.</text>
        <dbReference type="EC" id="3.2.1.23"/>
    </reaction>
</comment>
<dbReference type="EC" id="3.2.1.23" evidence="5 10"/>
<dbReference type="Gene3D" id="3.20.20.80">
    <property type="entry name" value="Glycosidases"/>
    <property type="match status" value="1"/>
</dbReference>
<evidence type="ECO:0000256" key="3">
    <source>
        <dbReference type="ARBA" id="ARBA00007401"/>
    </source>
</evidence>
<dbReference type="PANTHER" id="PTHR46323:SF2">
    <property type="entry name" value="BETA-GALACTOSIDASE"/>
    <property type="match status" value="1"/>
</dbReference>
<keyword evidence="13" id="KW-1185">Reference proteome</keyword>
<dbReference type="Gene3D" id="2.60.120.260">
    <property type="entry name" value="Galactose-binding domain-like"/>
    <property type="match status" value="1"/>
</dbReference>
<dbReference type="GO" id="GO:0005990">
    <property type="term" value="P:lactose catabolic process"/>
    <property type="evidence" value="ECO:0007669"/>
    <property type="project" value="TreeGrafter"/>
</dbReference>
<evidence type="ECO:0000259" key="11">
    <source>
        <dbReference type="SMART" id="SM01038"/>
    </source>
</evidence>
<dbReference type="SMART" id="SM01038">
    <property type="entry name" value="Bgal_small_N"/>
    <property type="match status" value="1"/>
</dbReference>
<keyword evidence="7" id="KW-0106">Calcium</keyword>
<dbReference type="InterPro" id="IPR008979">
    <property type="entry name" value="Galactose-bd-like_sf"/>
</dbReference>
<dbReference type="InterPro" id="IPR013783">
    <property type="entry name" value="Ig-like_fold"/>
</dbReference>
<dbReference type="InterPro" id="IPR032312">
    <property type="entry name" value="LacZ_4"/>
</dbReference>
<comment type="cofactor">
    <cofactor evidence="2">
        <name>Ca(2+)</name>
        <dbReference type="ChEBI" id="CHEBI:29108"/>
    </cofactor>
</comment>
<dbReference type="GO" id="GO:0004565">
    <property type="term" value="F:beta-galactosidase activity"/>
    <property type="evidence" value="ECO:0007669"/>
    <property type="project" value="UniProtKB-EC"/>
</dbReference>
<dbReference type="InterPro" id="IPR006102">
    <property type="entry name" value="Ig-like_GH2"/>
</dbReference>
<gene>
    <name evidence="12" type="ORF">DN752_22560</name>
</gene>
<evidence type="ECO:0000256" key="7">
    <source>
        <dbReference type="ARBA" id="ARBA00022837"/>
    </source>
</evidence>
<dbReference type="SUPFAM" id="SSF49785">
    <property type="entry name" value="Galactose-binding domain-like"/>
    <property type="match status" value="1"/>
</dbReference>
<evidence type="ECO:0000256" key="1">
    <source>
        <dbReference type="ARBA" id="ARBA00001412"/>
    </source>
</evidence>
<evidence type="ECO:0000313" key="13">
    <source>
        <dbReference type="Proteomes" id="UP000248688"/>
    </source>
</evidence>
<organism evidence="12 13">
    <name type="scientific">Echinicola strongylocentroti</name>
    <dbReference type="NCBI Taxonomy" id="1795355"/>
    <lineage>
        <taxon>Bacteria</taxon>
        <taxon>Pseudomonadati</taxon>
        <taxon>Bacteroidota</taxon>
        <taxon>Cytophagia</taxon>
        <taxon>Cytophagales</taxon>
        <taxon>Cyclobacteriaceae</taxon>
        <taxon>Echinicola</taxon>
    </lineage>
</organism>
<dbReference type="InterPro" id="IPR050347">
    <property type="entry name" value="Bact_Beta-galactosidase"/>
</dbReference>
<dbReference type="InterPro" id="IPR014718">
    <property type="entry name" value="GH-type_carb-bd"/>
</dbReference>
<dbReference type="SUPFAM" id="SSF51445">
    <property type="entry name" value="(Trans)glycosidases"/>
    <property type="match status" value="1"/>
</dbReference>
<feature type="domain" description="Beta galactosidase small chain/" evidence="11">
    <location>
        <begin position="765"/>
        <end position="1041"/>
    </location>
</feature>
<dbReference type="InterPro" id="IPR017853">
    <property type="entry name" value="GH"/>
</dbReference>